<evidence type="ECO:0000256" key="7">
    <source>
        <dbReference type="ARBA" id="ARBA00023237"/>
    </source>
</evidence>
<dbReference type="Pfam" id="PF03349">
    <property type="entry name" value="Toluene_X"/>
    <property type="match status" value="1"/>
</dbReference>
<dbReference type="PANTHER" id="PTHR35093:SF8">
    <property type="entry name" value="OUTER MEMBRANE PROTEIN NMB0088-RELATED"/>
    <property type="match status" value="1"/>
</dbReference>
<evidence type="ECO:0000256" key="8">
    <source>
        <dbReference type="SAM" id="SignalP"/>
    </source>
</evidence>
<comment type="subcellular location">
    <subcellularLocation>
        <location evidence="1">Cell outer membrane</location>
        <topology evidence="1">Multi-pass membrane protein</topology>
    </subcellularLocation>
</comment>
<dbReference type="PANTHER" id="PTHR35093">
    <property type="entry name" value="OUTER MEMBRANE PROTEIN NMB0088-RELATED"/>
    <property type="match status" value="1"/>
</dbReference>
<keyword evidence="6" id="KW-0472">Membrane</keyword>
<accession>A0ABY7S1U8</accession>
<comment type="similarity">
    <text evidence="2">Belongs to the OmpP1/FadL family.</text>
</comment>
<evidence type="ECO:0000313" key="9">
    <source>
        <dbReference type="EMBL" id="WCO02431.1"/>
    </source>
</evidence>
<keyword evidence="10" id="KW-1185">Reference proteome</keyword>
<dbReference type="RefSeq" id="WP_249995200.1">
    <property type="nucleotide sequence ID" value="NZ_CP116221.1"/>
</dbReference>
<feature type="signal peptide" evidence="8">
    <location>
        <begin position="1"/>
        <end position="19"/>
    </location>
</feature>
<proteinExistence type="inferred from homology"/>
<organism evidence="9 10">
    <name type="scientific">Psychroserpens ponticola</name>
    <dbReference type="NCBI Taxonomy" id="2932268"/>
    <lineage>
        <taxon>Bacteria</taxon>
        <taxon>Pseudomonadati</taxon>
        <taxon>Bacteroidota</taxon>
        <taxon>Flavobacteriia</taxon>
        <taxon>Flavobacteriales</taxon>
        <taxon>Flavobacteriaceae</taxon>
        <taxon>Psychroserpens</taxon>
    </lineage>
</organism>
<evidence type="ECO:0000256" key="1">
    <source>
        <dbReference type="ARBA" id="ARBA00004571"/>
    </source>
</evidence>
<reference evidence="9 10" key="1">
    <citation type="submission" date="2023-01" db="EMBL/GenBank/DDBJ databases">
        <title>Psychroserpens ponticola sp. nov., isolated from seawater.</title>
        <authorList>
            <person name="Kristyanto S."/>
            <person name="Jung J."/>
            <person name="Kim J.M."/>
            <person name="Jeon C.O."/>
        </authorList>
    </citation>
    <scope>NUCLEOTIDE SEQUENCE [LARGE SCALE GENOMIC DNA]</scope>
    <source>
        <strain evidence="9 10">MSW6</strain>
    </source>
</reference>
<evidence type="ECO:0000256" key="2">
    <source>
        <dbReference type="ARBA" id="ARBA00008163"/>
    </source>
</evidence>
<keyword evidence="5 8" id="KW-0732">Signal</keyword>
<evidence type="ECO:0000256" key="4">
    <source>
        <dbReference type="ARBA" id="ARBA00022692"/>
    </source>
</evidence>
<feature type="chain" id="PRO_5047194868" evidence="8">
    <location>
        <begin position="20"/>
        <end position="505"/>
    </location>
</feature>
<keyword evidence="7" id="KW-0998">Cell outer membrane</keyword>
<name>A0ABY7S1U8_9FLAO</name>
<sequence length="505" mass="56168">MKKLTILMIGVLSMSNINAQDITDALRYSKDNIQGSARFRALSGAFGALGGDMSAVNLNPAGSAIFNRSHASISLSYLNTNNDVSYFGKRNSTSNSNIDLHQAGGAFVFASTDKGSSWKKFVISVAYDKTANHEDQWFANGSNTNSIDSYFLEYAQGLRLDEISRFTGESISQAYAEIGSFYGSRNQQAYLGYESFIIEPVNETNENSIYTSNIAIGTFNQQYDYIARGYNGKVSFNASAQYEDRLYLGINLNTHFINYDKTTYLKETNSNPGSLVTNVGFENNILTTGNGFSFQLGAIFKLTTELRAGFTYNSPTWFTITEETSQGISTFVDDVDGSFTVNVNPNIINVFPEYRLRSPGKITGSLAYVFGEKGLISFDYSRRDYSNMEFSPKNDTFFRSQNEIISNTFKAANTYRFGGEYKFKQFSFRGGYRFEESPYVDDSFVSDLTGYSLGLGYNFGNTRLDLTFDQAERTINNPLYSIGLTNAATVDAVNSNITLTLAFNL</sequence>
<evidence type="ECO:0000256" key="6">
    <source>
        <dbReference type="ARBA" id="ARBA00023136"/>
    </source>
</evidence>
<dbReference type="Gene3D" id="2.40.160.60">
    <property type="entry name" value="Outer membrane protein transport protein (OMPP1/FadL/TodX)"/>
    <property type="match status" value="1"/>
</dbReference>
<evidence type="ECO:0000256" key="5">
    <source>
        <dbReference type="ARBA" id="ARBA00022729"/>
    </source>
</evidence>
<dbReference type="InterPro" id="IPR005017">
    <property type="entry name" value="OMPP1/FadL/TodX"/>
</dbReference>
<keyword evidence="4" id="KW-0812">Transmembrane</keyword>
<evidence type="ECO:0000313" key="10">
    <source>
        <dbReference type="Proteomes" id="UP001202717"/>
    </source>
</evidence>
<evidence type="ECO:0000256" key="3">
    <source>
        <dbReference type="ARBA" id="ARBA00022452"/>
    </source>
</evidence>
<dbReference type="EMBL" id="CP116221">
    <property type="protein sequence ID" value="WCO02431.1"/>
    <property type="molecule type" value="Genomic_DNA"/>
</dbReference>
<protein>
    <submittedName>
        <fullName evidence="9">Outer membrane protein transport protein</fullName>
    </submittedName>
</protein>
<gene>
    <name evidence="9" type="ORF">MUN68_002805</name>
</gene>
<keyword evidence="3" id="KW-1134">Transmembrane beta strand</keyword>
<dbReference type="SUPFAM" id="SSF56935">
    <property type="entry name" value="Porins"/>
    <property type="match status" value="1"/>
</dbReference>
<dbReference type="Proteomes" id="UP001202717">
    <property type="component" value="Chromosome"/>
</dbReference>